<dbReference type="GO" id="GO:0017057">
    <property type="term" value="F:6-phosphogluconolactonase activity"/>
    <property type="evidence" value="ECO:0007669"/>
    <property type="project" value="TreeGrafter"/>
</dbReference>
<dbReference type="PANTHER" id="PTHR30344:SF1">
    <property type="entry name" value="6-PHOSPHOGLUCONOLACTONASE"/>
    <property type="match status" value="1"/>
</dbReference>
<proteinExistence type="inferred from homology"/>
<keyword evidence="2" id="KW-0119">Carbohydrate metabolism</keyword>
<protein>
    <submittedName>
        <fullName evidence="4">Lactonase family protein</fullName>
    </submittedName>
</protein>
<keyword evidence="5" id="KW-1185">Reference proteome</keyword>
<evidence type="ECO:0000256" key="3">
    <source>
        <dbReference type="SAM" id="SignalP"/>
    </source>
</evidence>
<dbReference type="RefSeq" id="WP_318186602.1">
    <property type="nucleotide sequence ID" value="NZ_JACYFG010000013.1"/>
</dbReference>
<keyword evidence="3" id="KW-0732">Signal</keyword>
<comment type="caution">
    <text evidence="4">The sequence shown here is derived from an EMBL/GenBank/DDBJ whole genome shotgun (WGS) entry which is preliminary data.</text>
</comment>
<dbReference type="InterPro" id="IPR011048">
    <property type="entry name" value="Haem_d1_sf"/>
</dbReference>
<dbReference type="EMBL" id="JACYFG010000013">
    <property type="protein sequence ID" value="MBD5779749.1"/>
    <property type="molecule type" value="Genomic_DNA"/>
</dbReference>
<accession>A0A927F8D6</accession>
<dbReference type="InterPro" id="IPR015943">
    <property type="entry name" value="WD40/YVTN_repeat-like_dom_sf"/>
</dbReference>
<dbReference type="InterPro" id="IPR050282">
    <property type="entry name" value="Cycloisomerase_2"/>
</dbReference>
<evidence type="ECO:0000256" key="1">
    <source>
        <dbReference type="ARBA" id="ARBA00005564"/>
    </source>
</evidence>
<keyword evidence="2" id="KW-0313">Glucose metabolism</keyword>
<organism evidence="4 5">
    <name type="scientific">Pelagicoccus enzymogenes</name>
    <dbReference type="NCBI Taxonomy" id="2773457"/>
    <lineage>
        <taxon>Bacteria</taxon>
        <taxon>Pseudomonadati</taxon>
        <taxon>Verrucomicrobiota</taxon>
        <taxon>Opitutia</taxon>
        <taxon>Puniceicoccales</taxon>
        <taxon>Pelagicoccaceae</taxon>
        <taxon>Pelagicoccus</taxon>
    </lineage>
</organism>
<dbReference type="SUPFAM" id="SSF51004">
    <property type="entry name" value="C-terminal (heme d1) domain of cytochrome cd1-nitrite reductase"/>
    <property type="match status" value="1"/>
</dbReference>
<dbReference type="AlphaFoldDB" id="A0A927F8D6"/>
<dbReference type="GO" id="GO:0006006">
    <property type="term" value="P:glucose metabolic process"/>
    <property type="evidence" value="ECO:0007669"/>
    <property type="project" value="UniProtKB-KW"/>
</dbReference>
<gene>
    <name evidence="4" type="ORF">IEN85_09620</name>
</gene>
<dbReference type="Gene3D" id="2.130.10.10">
    <property type="entry name" value="YVTN repeat-like/Quinoprotein amine dehydrogenase"/>
    <property type="match status" value="1"/>
</dbReference>
<dbReference type="InterPro" id="IPR019405">
    <property type="entry name" value="Lactonase_7-beta_prop"/>
</dbReference>
<comment type="similarity">
    <text evidence="1">Belongs to the cycloisomerase 2 family.</text>
</comment>
<dbReference type="Proteomes" id="UP000622317">
    <property type="component" value="Unassembled WGS sequence"/>
</dbReference>
<reference evidence="4" key="1">
    <citation type="submission" date="2020-09" db="EMBL/GenBank/DDBJ databases">
        <title>Pelagicoccus enzymogenes sp. nov. with an EPS production, isolated from marine sediment.</title>
        <authorList>
            <person name="Feng X."/>
        </authorList>
    </citation>
    <scope>NUCLEOTIDE SEQUENCE</scope>
    <source>
        <strain evidence="4">NFK12</strain>
    </source>
</reference>
<dbReference type="GO" id="GO:0005829">
    <property type="term" value="C:cytosol"/>
    <property type="evidence" value="ECO:0007669"/>
    <property type="project" value="TreeGrafter"/>
</dbReference>
<evidence type="ECO:0000313" key="5">
    <source>
        <dbReference type="Proteomes" id="UP000622317"/>
    </source>
</evidence>
<evidence type="ECO:0000256" key="2">
    <source>
        <dbReference type="ARBA" id="ARBA00022526"/>
    </source>
</evidence>
<dbReference type="Pfam" id="PF10282">
    <property type="entry name" value="Lactonase"/>
    <property type="match status" value="1"/>
</dbReference>
<feature type="signal peptide" evidence="3">
    <location>
        <begin position="1"/>
        <end position="21"/>
    </location>
</feature>
<evidence type="ECO:0000313" key="4">
    <source>
        <dbReference type="EMBL" id="MBD5779749.1"/>
    </source>
</evidence>
<feature type="chain" id="PRO_5037931896" evidence="3">
    <location>
        <begin position="22"/>
        <end position="365"/>
    </location>
</feature>
<sequence length="365" mass="39947">MKYLSPFLFTVSVLVSSTALKAETLWIAAEGGVYRSELNEQSGELSVPELAAAFDSGSFLAIHPHLDVLYASYRDDSGAGYASLVPSGDAGRLQLQSVQRVSSGNAHLSVSENGRLLAGAHYGEGVNYVLELEADGAISDRWTRLVQSGSGPERPQTQARPHWVTFAKKDSLLHSVDLGTDEIWTYGVGKTANSVQLLHKVKFPAGTGPRHMALVPGSNTAYVSGELNLDVNTFFYDEQSGRFSPLQYISTVEDPFPDKQISLSEIQVHPNGRYVYTAVRGLDLIVTYSVDPQTGLLSLVERKDARVHWPRNFTVSASGKWLIVAGQRSHELRVFEIDPGSGELSPTESRIELQSPVCVRAWDRI</sequence>
<dbReference type="PANTHER" id="PTHR30344">
    <property type="entry name" value="6-PHOSPHOGLUCONOLACTONASE-RELATED"/>
    <property type="match status" value="1"/>
</dbReference>
<name>A0A927F8D6_9BACT</name>